<dbReference type="SUPFAM" id="SSF51445">
    <property type="entry name" value="(Trans)glycosidases"/>
    <property type="match status" value="1"/>
</dbReference>
<dbReference type="InterPro" id="IPR001547">
    <property type="entry name" value="Glyco_hydro_5"/>
</dbReference>
<keyword evidence="9" id="KW-1185">Reference proteome</keyword>
<name>A0ABX0ISS4_9FLAO</name>
<comment type="similarity">
    <text evidence="5">Belongs to the glycosyl hydrolase 5 (cellulase A) family.</text>
</comment>
<feature type="domain" description="Glycoside hydrolase family 5" evidence="7">
    <location>
        <begin position="236"/>
        <end position="476"/>
    </location>
</feature>
<protein>
    <recommendedName>
        <fullName evidence="2">mannan endo-1,4-beta-mannosidase</fullName>
        <ecNumber evidence="2">3.2.1.78</ecNumber>
    </recommendedName>
</protein>
<dbReference type="EC" id="3.2.1.78" evidence="2"/>
<reference evidence="8 9" key="2">
    <citation type="submission" date="2019-05" db="EMBL/GenBank/DDBJ databases">
        <authorList>
            <person name="Lianzixin W."/>
        </authorList>
    </citation>
    <scope>NUCLEOTIDE SEQUENCE [LARGE SCALE GENOMIC DNA]</scope>
    <source>
        <strain evidence="8 9">EC11</strain>
    </source>
</reference>
<dbReference type="RefSeq" id="WP_140962933.1">
    <property type="nucleotide sequence ID" value="NZ_VEVQ02000008.1"/>
</dbReference>
<evidence type="ECO:0000313" key="8">
    <source>
        <dbReference type="EMBL" id="NHN26616.1"/>
    </source>
</evidence>
<dbReference type="EMBL" id="VEVQ02000008">
    <property type="protein sequence ID" value="NHN26616.1"/>
    <property type="molecule type" value="Genomic_DNA"/>
</dbReference>
<dbReference type="Gene3D" id="3.20.20.80">
    <property type="entry name" value="Glycosidases"/>
    <property type="match status" value="1"/>
</dbReference>
<evidence type="ECO:0000259" key="7">
    <source>
        <dbReference type="Pfam" id="PF00150"/>
    </source>
</evidence>
<organism evidence="8 9">
    <name type="scientific">Flavobacterium jejuense</name>
    <dbReference type="NCBI Taxonomy" id="1544455"/>
    <lineage>
        <taxon>Bacteria</taxon>
        <taxon>Pseudomonadati</taxon>
        <taxon>Bacteroidota</taxon>
        <taxon>Flavobacteriia</taxon>
        <taxon>Flavobacteriales</taxon>
        <taxon>Flavobacteriaceae</taxon>
        <taxon>Flavobacterium</taxon>
    </lineage>
</organism>
<keyword evidence="3 5" id="KW-0378">Hydrolase</keyword>
<dbReference type="InterPro" id="IPR017853">
    <property type="entry name" value="GH"/>
</dbReference>
<reference evidence="8 9" key="3">
    <citation type="submission" date="2020-02" db="EMBL/GenBank/DDBJ databases">
        <title>Flavobacterium profundi sp. nov., isolated from a deep-sea seamount.</title>
        <authorList>
            <person name="Zhang D.-C."/>
        </authorList>
    </citation>
    <scope>NUCLEOTIDE SEQUENCE [LARGE SCALE GENOMIC DNA]</scope>
    <source>
        <strain evidence="8 9">EC11</strain>
    </source>
</reference>
<evidence type="ECO:0000256" key="5">
    <source>
        <dbReference type="RuleBase" id="RU361153"/>
    </source>
</evidence>
<evidence type="ECO:0000256" key="6">
    <source>
        <dbReference type="SAM" id="Phobius"/>
    </source>
</evidence>
<keyword evidence="6" id="KW-0812">Transmembrane</keyword>
<dbReference type="Proteomes" id="UP000817854">
    <property type="component" value="Unassembled WGS sequence"/>
</dbReference>
<feature type="transmembrane region" description="Helical" evidence="6">
    <location>
        <begin position="12"/>
        <end position="36"/>
    </location>
</feature>
<accession>A0ABX0ISS4</accession>
<proteinExistence type="inferred from homology"/>
<keyword evidence="4 5" id="KW-0326">Glycosidase</keyword>
<evidence type="ECO:0000256" key="3">
    <source>
        <dbReference type="ARBA" id="ARBA00022801"/>
    </source>
</evidence>
<dbReference type="InterPro" id="IPR045053">
    <property type="entry name" value="MAN-like"/>
</dbReference>
<evidence type="ECO:0000313" key="9">
    <source>
        <dbReference type="Proteomes" id="UP000817854"/>
    </source>
</evidence>
<evidence type="ECO:0000256" key="4">
    <source>
        <dbReference type="ARBA" id="ARBA00023295"/>
    </source>
</evidence>
<evidence type="ECO:0000256" key="1">
    <source>
        <dbReference type="ARBA" id="ARBA00001678"/>
    </source>
</evidence>
<evidence type="ECO:0000256" key="2">
    <source>
        <dbReference type="ARBA" id="ARBA00012706"/>
    </source>
</evidence>
<comment type="catalytic activity">
    <reaction evidence="1">
        <text>Random hydrolysis of (1-&gt;4)-beta-D-mannosidic linkages in mannans, galactomannans and glucomannans.</text>
        <dbReference type="EC" id="3.2.1.78"/>
    </reaction>
</comment>
<keyword evidence="6" id="KW-1133">Transmembrane helix</keyword>
<dbReference type="PANTHER" id="PTHR31451">
    <property type="match status" value="1"/>
</dbReference>
<sequence length="517" mass="59798">MSLINNKNNYRVFLLASFIALNILVLYAITSILAYLNEGADRSTMLHLDKMTINTYLPKVSWESLENPGRAMEKQTLATLEKHYLFSWYIKNNALKTNTSEGIADYFTENPRKILDTIIQQNKANKISIESTTLTHNPKLEFYSEDGQLVVFTDENVIEFQNIYQDKKLVTSVKDTATYKVLMLLEDGFWRIRHCERMAKVADTLQANTNEKTFTVKGNQILKNNKPFVIKGINYYPKNSAWDMYGDLFNLDTIATDFDIISKAKLNTIRIFVPYEDFGKAEVKTEKIEKLKQVLELAKTKKLAVIITLFDFYGDYSVSNWTLTQRHAETVVSSCKNFDNIIAWDIKNEPDLDFESRGIQNVKPWLSEMIEVVKKAAPNHLVTIGYSSIKAGEILKDEVDFVSYHYYEDILLFKDKLAILEKATNKPLVVQEFGMSSNKGFWSWNGNSKEDQAEYHKKMQAIFKEKQLAFVSWTLYDFPKVPNGVAGKWPWIKNKQKQFGFIDVEGRQKPSFSYISY</sequence>
<comment type="caution">
    <text evidence="8">The sequence shown here is derived from an EMBL/GenBank/DDBJ whole genome shotgun (WGS) entry which is preliminary data.</text>
</comment>
<keyword evidence="6" id="KW-0472">Membrane</keyword>
<gene>
    <name evidence="8" type="ORF">FIA58_013100</name>
</gene>
<reference evidence="9" key="1">
    <citation type="submission" date="2019-05" db="EMBL/GenBank/DDBJ databases">
        <title>Flavobacterium profundi sp. nov., isolated from a deep-sea seamount.</title>
        <authorList>
            <person name="Zhang D.-C."/>
        </authorList>
    </citation>
    <scope>NUCLEOTIDE SEQUENCE [LARGE SCALE GENOMIC DNA]</scope>
    <source>
        <strain evidence="9">EC11</strain>
    </source>
</reference>
<dbReference type="Pfam" id="PF00150">
    <property type="entry name" value="Cellulase"/>
    <property type="match status" value="1"/>
</dbReference>